<evidence type="ECO:0008006" key="4">
    <source>
        <dbReference type="Google" id="ProtNLM"/>
    </source>
</evidence>
<keyword evidence="1" id="KW-0812">Transmembrane</keyword>
<proteinExistence type="predicted"/>
<feature type="transmembrane region" description="Helical" evidence="1">
    <location>
        <begin position="449"/>
        <end position="471"/>
    </location>
</feature>
<name>A0A367FDU7_9ACTN</name>
<dbReference type="AlphaFoldDB" id="A0A367FDU7"/>
<feature type="transmembrane region" description="Helical" evidence="1">
    <location>
        <begin position="477"/>
        <end position="499"/>
    </location>
</feature>
<feature type="transmembrane region" description="Helical" evidence="1">
    <location>
        <begin position="172"/>
        <end position="191"/>
    </location>
</feature>
<keyword evidence="1" id="KW-0472">Membrane</keyword>
<sequence length="518" mass="52603">MAWLFVRLKLRLIAGNLRGDAVRRIGFVVTLIAAVVAGFGGLALTSLLRLAPPDVAVQVGMVLFTLLAVVWIVAPLMAFGVDETLDPARLALFPLTPRQMATGMFAASAAGPWPLASILILLGAVMGLARGLTGALIGLVAVVLQVALCMVASRAVTTGLSRLLRSRRGRDLLALGVVVVILVSQLPNLLLSRGYGDDARAFLSGLASVVRWGPPGMAAHAIADGGLVGLAEVAAVAVVVLLLAWVWISTLGRAMVTADSSTQAGSVRRDRLEALLSGGPLGAVAGKQVKYLRREPRGRMGWLAAIGVSAVLIFTATGDAEAVPAVMSALGPVCMGALLIGLQSANLFGGDGGALWMSALAYSSGRDLRTDLAGRQLAVALVGVPILAVLSLAAALVAGEPLAAVPALLTGTGLLLVALGVGAVASVLMPYTFPDRLNAFSSAAPGQGAVAFAGSMVAMIATVALAVPLVLPVFLGLTWVSVLGVAYGFGIALGGRVLAASIGYPRLPEIIAAVSRPA</sequence>
<feature type="transmembrane region" description="Helical" evidence="1">
    <location>
        <begin position="132"/>
        <end position="151"/>
    </location>
</feature>
<feature type="transmembrane region" description="Helical" evidence="1">
    <location>
        <begin position="329"/>
        <end position="356"/>
    </location>
</feature>
<comment type="caution">
    <text evidence="2">The sequence shown here is derived from an EMBL/GenBank/DDBJ whole genome shotgun (WGS) entry which is preliminary data.</text>
</comment>
<feature type="transmembrane region" description="Helical" evidence="1">
    <location>
        <begin position="56"/>
        <end position="81"/>
    </location>
</feature>
<feature type="transmembrane region" description="Helical" evidence="1">
    <location>
        <begin position="21"/>
        <end position="44"/>
    </location>
</feature>
<evidence type="ECO:0000313" key="2">
    <source>
        <dbReference type="EMBL" id="RCG27857.1"/>
    </source>
</evidence>
<dbReference type="EMBL" id="QOIL01000015">
    <property type="protein sequence ID" value="RCG27857.1"/>
    <property type="molecule type" value="Genomic_DNA"/>
</dbReference>
<feature type="transmembrane region" description="Helical" evidence="1">
    <location>
        <begin position="377"/>
        <end position="398"/>
    </location>
</feature>
<reference evidence="2 3" key="1">
    <citation type="submission" date="2018-06" db="EMBL/GenBank/DDBJ databases">
        <title>Sphaerisporangium craniellae sp. nov., isolated from a marine sponge in the South China Sea.</title>
        <authorList>
            <person name="Li L."/>
        </authorList>
    </citation>
    <scope>NUCLEOTIDE SEQUENCE [LARGE SCALE GENOMIC DNA]</scope>
    <source>
        <strain evidence="2 3">CCTCC AA 208026</strain>
    </source>
</reference>
<dbReference type="RefSeq" id="WP_114031381.1">
    <property type="nucleotide sequence ID" value="NZ_QOIL01000015.1"/>
</dbReference>
<evidence type="ECO:0000313" key="3">
    <source>
        <dbReference type="Proteomes" id="UP000253094"/>
    </source>
</evidence>
<organism evidence="2 3">
    <name type="scientific">Sphaerisporangium album</name>
    <dbReference type="NCBI Taxonomy" id="509200"/>
    <lineage>
        <taxon>Bacteria</taxon>
        <taxon>Bacillati</taxon>
        <taxon>Actinomycetota</taxon>
        <taxon>Actinomycetes</taxon>
        <taxon>Streptosporangiales</taxon>
        <taxon>Streptosporangiaceae</taxon>
        <taxon>Sphaerisporangium</taxon>
    </lineage>
</organism>
<feature type="transmembrane region" description="Helical" evidence="1">
    <location>
        <begin position="404"/>
        <end position="428"/>
    </location>
</feature>
<keyword evidence="3" id="KW-1185">Reference proteome</keyword>
<evidence type="ECO:0000256" key="1">
    <source>
        <dbReference type="SAM" id="Phobius"/>
    </source>
</evidence>
<keyword evidence="1" id="KW-1133">Transmembrane helix</keyword>
<accession>A0A367FDU7</accession>
<feature type="transmembrane region" description="Helical" evidence="1">
    <location>
        <begin position="227"/>
        <end position="248"/>
    </location>
</feature>
<dbReference type="Proteomes" id="UP000253094">
    <property type="component" value="Unassembled WGS sequence"/>
</dbReference>
<dbReference type="OrthoDB" id="4334618at2"/>
<gene>
    <name evidence="2" type="ORF">DQ384_25355</name>
</gene>
<protein>
    <recommendedName>
        <fullName evidence="4">Transporter</fullName>
    </recommendedName>
</protein>
<feature type="transmembrane region" description="Helical" evidence="1">
    <location>
        <begin position="300"/>
        <end position="317"/>
    </location>
</feature>
<feature type="transmembrane region" description="Helical" evidence="1">
    <location>
        <begin position="102"/>
        <end position="126"/>
    </location>
</feature>